<dbReference type="Gene3D" id="3.30.559.10">
    <property type="entry name" value="Chloramphenicol acetyltransferase-like domain"/>
    <property type="match status" value="1"/>
</dbReference>
<evidence type="ECO:0000313" key="3">
    <source>
        <dbReference type="Proteomes" id="UP001500751"/>
    </source>
</evidence>
<gene>
    <name evidence="2" type="ORF">GCM10009839_44400</name>
</gene>
<sequence>MTAMPDRTPDQITVAFHGTGSGQAALSWGQKENWSAIVAQNTWIPLGGVKELTPETTIEDIVEELAYLMGRYQPLRTRLRFDEDGVRQVVHAEGEIALEIFDTGGEEDPDAVAAAIHARYRDTPMDFATEWPVRMGLVRHRERLTHMVVLISHLATDATGAVTLMTEVAVRESAPITGMQPLAQAQWQASAPGRRQNEAAMRHWETALRTIAPIRFPPSQEPELPRYWEAEFESAAMLPAVHAIAARHDMESTTVLLALFGAALDAVAGISPVVVRPIVGNRFRPGLASVVCTLAQGGICVLDVAGLPFTEVLERARRAALAAYKYAYFDHDDMVELRARVARERGTAIDTGCYFNDRRSSRDAGLPVPDADLAAVIDTAAEPKLRWVLGQDEPSFEPLFLHVEDSTDSVRLTVNIDTHAISRQDVATLLQTMAATAAQTAVARS</sequence>
<dbReference type="Gene3D" id="3.30.559.30">
    <property type="entry name" value="Nonribosomal peptide synthetase, condensation domain"/>
    <property type="match status" value="1"/>
</dbReference>
<reference evidence="3" key="1">
    <citation type="journal article" date="2019" name="Int. J. Syst. Evol. Microbiol.">
        <title>The Global Catalogue of Microorganisms (GCM) 10K type strain sequencing project: providing services to taxonomists for standard genome sequencing and annotation.</title>
        <authorList>
            <consortium name="The Broad Institute Genomics Platform"/>
            <consortium name="The Broad Institute Genome Sequencing Center for Infectious Disease"/>
            <person name="Wu L."/>
            <person name="Ma J."/>
        </authorList>
    </citation>
    <scope>NUCLEOTIDE SEQUENCE [LARGE SCALE GENOMIC DNA]</scope>
    <source>
        <strain evidence="3">JCM 16014</strain>
    </source>
</reference>
<dbReference type="SUPFAM" id="SSF52777">
    <property type="entry name" value="CoA-dependent acyltransferases"/>
    <property type="match status" value="2"/>
</dbReference>
<evidence type="ECO:0000259" key="1">
    <source>
        <dbReference type="Pfam" id="PF00668"/>
    </source>
</evidence>
<dbReference type="RefSeq" id="WP_344667547.1">
    <property type="nucleotide sequence ID" value="NZ_BAAAQN010000026.1"/>
</dbReference>
<dbReference type="EMBL" id="BAAAQN010000026">
    <property type="protein sequence ID" value="GAA2038096.1"/>
    <property type="molecule type" value="Genomic_DNA"/>
</dbReference>
<comment type="caution">
    <text evidence="2">The sequence shown here is derived from an EMBL/GenBank/DDBJ whole genome shotgun (WGS) entry which is preliminary data.</text>
</comment>
<dbReference type="PANTHER" id="PTHR45527:SF1">
    <property type="entry name" value="FATTY ACID SYNTHASE"/>
    <property type="match status" value="1"/>
</dbReference>
<protein>
    <recommendedName>
        <fullName evidence="1">Condensation domain-containing protein</fullName>
    </recommendedName>
</protein>
<accession>A0ABP5G0U8</accession>
<dbReference type="Pfam" id="PF00668">
    <property type="entry name" value="Condensation"/>
    <property type="match status" value="1"/>
</dbReference>
<name>A0ABP5G0U8_9ACTN</name>
<dbReference type="InterPro" id="IPR001242">
    <property type="entry name" value="Condensation_dom"/>
</dbReference>
<feature type="domain" description="Condensation" evidence="1">
    <location>
        <begin position="52"/>
        <end position="339"/>
    </location>
</feature>
<proteinExistence type="predicted"/>
<dbReference type="InterPro" id="IPR023213">
    <property type="entry name" value="CAT-like_dom_sf"/>
</dbReference>
<dbReference type="PANTHER" id="PTHR45527">
    <property type="entry name" value="NONRIBOSOMAL PEPTIDE SYNTHETASE"/>
    <property type="match status" value="1"/>
</dbReference>
<keyword evidence="3" id="KW-1185">Reference proteome</keyword>
<evidence type="ECO:0000313" key="2">
    <source>
        <dbReference type="EMBL" id="GAA2038096.1"/>
    </source>
</evidence>
<organism evidence="2 3">
    <name type="scientific">Catenulispora yoronensis</name>
    <dbReference type="NCBI Taxonomy" id="450799"/>
    <lineage>
        <taxon>Bacteria</taxon>
        <taxon>Bacillati</taxon>
        <taxon>Actinomycetota</taxon>
        <taxon>Actinomycetes</taxon>
        <taxon>Catenulisporales</taxon>
        <taxon>Catenulisporaceae</taxon>
        <taxon>Catenulispora</taxon>
    </lineage>
</organism>
<dbReference type="Proteomes" id="UP001500751">
    <property type="component" value="Unassembled WGS sequence"/>
</dbReference>